<evidence type="ECO:0000256" key="1">
    <source>
        <dbReference type="ARBA" id="ARBA00004292"/>
    </source>
</evidence>
<evidence type="ECO:0000256" key="8">
    <source>
        <dbReference type="ARBA" id="ARBA00023136"/>
    </source>
</evidence>
<reference evidence="12" key="1">
    <citation type="submission" date="2022-01" db="EMBL/GenBank/DDBJ databases">
        <authorList>
            <person name="King R."/>
        </authorList>
    </citation>
    <scope>NUCLEOTIDE SEQUENCE</scope>
</reference>
<evidence type="ECO:0000256" key="10">
    <source>
        <dbReference type="ARBA" id="ARBA00031497"/>
    </source>
</evidence>
<organism evidence="12 13">
    <name type="scientific">Psylliodes chrysocephalus</name>
    <dbReference type="NCBI Taxonomy" id="3402493"/>
    <lineage>
        <taxon>Eukaryota</taxon>
        <taxon>Metazoa</taxon>
        <taxon>Ecdysozoa</taxon>
        <taxon>Arthropoda</taxon>
        <taxon>Hexapoda</taxon>
        <taxon>Insecta</taxon>
        <taxon>Pterygota</taxon>
        <taxon>Neoptera</taxon>
        <taxon>Endopterygota</taxon>
        <taxon>Coleoptera</taxon>
        <taxon>Polyphaga</taxon>
        <taxon>Cucujiformia</taxon>
        <taxon>Chrysomeloidea</taxon>
        <taxon>Chrysomelidae</taxon>
        <taxon>Galerucinae</taxon>
        <taxon>Alticini</taxon>
        <taxon>Psylliodes</taxon>
    </lineage>
</organism>
<evidence type="ECO:0000313" key="12">
    <source>
        <dbReference type="EMBL" id="CAH1110363.1"/>
    </source>
</evidence>
<gene>
    <name evidence="12" type="ORF">PSYICH_LOCUS10829</name>
</gene>
<evidence type="ECO:0000256" key="6">
    <source>
        <dbReference type="ARBA" id="ARBA00022989"/>
    </source>
</evidence>
<protein>
    <recommendedName>
        <fullName evidence="3">NADH dehydrogenase [ubiquinone] 1 alpha subcomplex subunit 11</fullName>
    </recommendedName>
    <alternativeName>
        <fullName evidence="9">Complex I-B14.7</fullName>
    </alternativeName>
    <alternativeName>
        <fullName evidence="10">NADH-ubiquinone oxidoreductase subunit B14.7</fullName>
    </alternativeName>
</protein>
<evidence type="ECO:0000256" key="7">
    <source>
        <dbReference type="ARBA" id="ARBA00023128"/>
    </source>
</evidence>
<keyword evidence="5" id="KW-0999">Mitochondrion inner membrane</keyword>
<evidence type="ECO:0000256" key="3">
    <source>
        <dbReference type="ARBA" id="ARBA00018191"/>
    </source>
</evidence>
<proteinExistence type="inferred from homology"/>
<evidence type="ECO:0000256" key="4">
    <source>
        <dbReference type="ARBA" id="ARBA00022692"/>
    </source>
</evidence>
<dbReference type="PANTHER" id="PTHR21382:SF1">
    <property type="entry name" value="NADH DEHYDROGENASE [UBIQUINONE] 1 ALPHA SUBCOMPLEX SUBUNIT 11"/>
    <property type="match status" value="1"/>
</dbReference>
<feature type="transmembrane region" description="Helical" evidence="11">
    <location>
        <begin position="58"/>
        <end position="76"/>
    </location>
</feature>
<dbReference type="GO" id="GO:0005743">
    <property type="term" value="C:mitochondrial inner membrane"/>
    <property type="evidence" value="ECO:0007669"/>
    <property type="project" value="UniProtKB-SubCell"/>
</dbReference>
<dbReference type="OrthoDB" id="1913277at2759"/>
<dbReference type="EMBL" id="OV651817">
    <property type="protein sequence ID" value="CAH1110363.1"/>
    <property type="molecule type" value="Genomic_DNA"/>
</dbReference>
<sequence length="170" mass="18869">MAKETKRYEYFDTPDGQDVDKKLLCVMKPATLTALGLGTFDVLAWSHPKSYLSTLGRYAYVGFPVIGASATFVMVTNSAASLRKKDDLWNWFIGGFASGTIMGAWTKRTIIGFNCGMFFGILGVCRKIAADNGWSVTPPDDVPRMNQGVWDFDFSLTKDRPGNWARSRAE</sequence>
<keyword evidence="7" id="KW-0496">Mitochondrion</keyword>
<evidence type="ECO:0000256" key="5">
    <source>
        <dbReference type="ARBA" id="ARBA00022792"/>
    </source>
</evidence>
<keyword evidence="8 11" id="KW-0472">Membrane</keyword>
<comment type="subcellular location">
    <subcellularLocation>
        <location evidence="1">Mitochondrion inner membrane</location>
        <topology evidence="1">Multi-pass membrane protein</topology>
        <orientation evidence="1">Matrix side</orientation>
    </subcellularLocation>
</comment>
<keyword evidence="4 11" id="KW-0812">Transmembrane</keyword>
<dbReference type="PANTHER" id="PTHR21382">
    <property type="entry name" value="NADH-UBIQUINONE OXIDOREDUCTASE SUBUNIT"/>
    <property type="match status" value="1"/>
</dbReference>
<evidence type="ECO:0000313" key="13">
    <source>
        <dbReference type="Proteomes" id="UP001153636"/>
    </source>
</evidence>
<dbReference type="Proteomes" id="UP001153636">
    <property type="component" value="Chromosome 5"/>
</dbReference>
<feature type="transmembrane region" description="Helical" evidence="11">
    <location>
        <begin position="30"/>
        <end position="46"/>
    </location>
</feature>
<evidence type="ECO:0000256" key="11">
    <source>
        <dbReference type="SAM" id="Phobius"/>
    </source>
</evidence>
<feature type="transmembrane region" description="Helical" evidence="11">
    <location>
        <begin position="88"/>
        <end position="105"/>
    </location>
</feature>
<dbReference type="GO" id="GO:0045271">
    <property type="term" value="C:respiratory chain complex I"/>
    <property type="evidence" value="ECO:0007669"/>
    <property type="project" value="InterPro"/>
</dbReference>
<dbReference type="AlphaFoldDB" id="A0A9P0D1J9"/>
<keyword evidence="6 11" id="KW-1133">Transmembrane helix</keyword>
<keyword evidence="13" id="KW-1185">Reference proteome</keyword>
<evidence type="ECO:0000256" key="2">
    <source>
        <dbReference type="ARBA" id="ARBA00008699"/>
    </source>
</evidence>
<name>A0A9P0D1J9_9CUCU</name>
<evidence type="ECO:0000256" key="9">
    <source>
        <dbReference type="ARBA" id="ARBA00030608"/>
    </source>
</evidence>
<dbReference type="InterPro" id="IPR039205">
    <property type="entry name" value="NDUFA11"/>
</dbReference>
<dbReference type="GO" id="GO:0006120">
    <property type="term" value="P:mitochondrial electron transport, NADH to ubiquinone"/>
    <property type="evidence" value="ECO:0007669"/>
    <property type="project" value="InterPro"/>
</dbReference>
<comment type="similarity">
    <text evidence="2">Belongs to the complex I NDUFA11 subunit family.</text>
</comment>
<accession>A0A9P0D1J9</accession>